<feature type="chain" id="PRO_5035171695" description="Amine oxidase domain-containing protein" evidence="1">
    <location>
        <begin position="23"/>
        <end position="594"/>
    </location>
</feature>
<dbReference type="PANTHER" id="PTHR46313">
    <property type="match status" value="1"/>
</dbReference>
<comment type="caution">
    <text evidence="3">The sequence shown here is derived from an EMBL/GenBank/DDBJ whole genome shotgun (WGS) entry which is preliminary data.</text>
</comment>
<feature type="signal peptide" evidence="1">
    <location>
        <begin position="1"/>
        <end position="22"/>
    </location>
</feature>
<dbReference type="OMA" id="MAYMVED"/>
<dbReference type="PANTHER" id="PTHR46313:SF3">
    <property type="entry name" value="PROLYCOPENE ISOMERASE, CHLOROPLASTIC"/>
    <property type="match status" value="1"/>
</dbReference>
<dbReference type="AlphaFoldDB" id="A0A8J6C520"/>
<evidence type="ECO:0000313" key="3">
    <source>
        <dbReference type="EMBL" id="KAG8460704.1"/>
    </source>
</evidence>
<dbReference type="Pfam" id="PF13450">
    <property type="entry name" value="NAD_binding_8"/>
    <property type="match status" value="1"/>
</dbReference>
<gene>
    <name evidence="3" type="ORF">KFE25_011479</name>
</gene>
<evidence type="ECO:0000259" key="2">
    <source>
        <dbReference type="Pfam" id="PF01593"/>
    </source>
</evidence>
<sequence>MGHRAIGLLALLAPATVGGLRGAPGARARGRAPARATCRAAPRASAAVAVEPVEERDVVVIGSGLGGLSCASLLAAAGLDVLVCESHYELGGCAHEFCYRLDGTTVPSDKLQPGERVFRFESGPSLYSGLSWTDGSPNPLKHVYEMIGEEPEWITFDRWGAFLPEAPDGYCVSIGASQFEQVLATYGGPTALDDWRRLAARLRPLTDGVKALPAVAVRPDAGALLTVVAKYPRAVARTLQDAARGLTRPFSEILREVAVTDRFLTNYLNMLAFLLQGLPSEGTLTAVMAYMIDDFFQKDAVMDFPVGGSGALVGALARGVTKHGGSIRKGAHVEEILVEGGRAAGVRLRSGRCVRVRRAVVSNADLWSTFRMIPEGACAALDAERAQLVPTKQCNSFVHLHVGFVADGLDTQIPPQWTVVKSWDVPIDAPQNVIVVSCGSMLDAQMAPEGHHVIHAYTAGCEPYELWAGLDRAGAEYAALKAERAECLWQAIERYIPDIRTRAKVSLVGTPLTCERYLRRDRGTYGPAIAAGEGTFPGVCTPLPGLFRCGDSTTAGIGVPAVAAGGAQAANAIMGVGPQLRLNAKIKMPARRSE</sequence>
<proteinExistence type="predicted"/>
<dbReference type="GO" id="GO:0016491">
    <property type="term" value="F:oxidoreductase activity"/>
    <property type="evidence" value="ECO:0007669"/>
    <property type="project" value="InterPro"/>
</dbReference>
<feature type="domain" description="Amine oxidase" evidence="2">
    <location>
        <begin position="259"/>
        <end position="574"/>
    </location>
</feature>
<evidence type="ECO:0000313" key="4">
    <source>
        <dbReference type="Proteomes" id="UP000751190"/>
    </source>
</evidence>
<dbReference type="Gene3D" id="3.50.50.60">
    <property type="entry name" value="FAD/NAD(P)-binding domain"/>
    <property type="match status" value="2"/>
</dbReference>
<dbReference type="OrthoDB" id="7777654at2759"/>
<accession>A0A8J6C520</accession>
<evidence type="ECO:0000256" key="1">
    <source>
        <dbReference type="SAM" id="SignalP"/>
    </source>
</evidence>
<dbReference type="InterPro" id="IPR002937">
    <property type="entry name" value="Amino_oxidase"/>
</dbReference>
<name>A0A8J6C520_DIALT</name>
<dbReference type="GO" id="GO:0016116">
    <property type="term" value="P:carotenoid metabolic process"/>
    <property type="evidence" value="ECO:0007669"/>
    <property type="project" value="InterPro"/>
</dbReference>
<dbReference type="InterPro" id="IPR045892">
    <property type="entry name" value="CrtISO-like"/>
</dbReference>
<dbReference type="Proteomes" id="UP000751190">
    <property type="component" value="Unassembled WGS sequence"/>
</dbReference>
<reference evidence="3" key="1">
    <citation type="submission" date="2021-05" db="EMBL/GenBank/DDBJ databases">
        <title>The genome of the haptophyte Pavlova lutheri (Diacronema luteri, Pavlovales) - a model for lipid biosynthesis in eukaryotic algae.</title>
        <authorList>
            <person name="Hulatt C.J."/>
            <person name="Posewitz M.C."/>
        </authorList>
    </citation>
    <scope>NUCLEOTIDE SEQUENCE</scope>
    <source>
        <strain evidence="3">NIVA-4/92</strain>
    </source>
</reference>
<dbReference type="EMBL" id="JAGTXO010000031">
    <property type="protein sequence ID" value="KAG8460704.1"/>
    <property type="molecule type" value="Genomic_DNA"/>
</dbReference>
<dbReference type="SUPFAM" id="SSF51905">
    <property type="entry name" value="FAD/NAD(P)-binding domain"/>
    <property type="match status" value="1"/>
</dbReference>
<dbReference type="InterPro" id="IPR036188">
    <property type="entry name" value="FAD/NAD-bd_sf"/>
</dbReference>
<dbReference type="Pfam" id="PF01593">
    <property type="entry name" value="Amino_oxidase"/>
    <property type="match status" value="1"/>
</dbReference>
<keyword evidence="1" id="KW-0732">Signal</keyword>
<protein>
    <recommendedName>
        <fullName evidence="2">Amine oxidase domain-containing protein</fullName>
    </recommendedName>
</protein>
<keyword evidence="4" id="KW-1185">Reference proteome</keyword>
<organism evidence="3 4">
    <name type="scientific">Diacronema lutheri</name>
    <name type="common">Unicellular marine alga</name>
    <name type="synonym">Monochrysis lutheri</name>
    <dbReference type="NCBI Taxonomy" id="2081491"/>
    <lineage>
        <taxon>Eukaryota</taxon>
        <taxon>Haptista</taxon>
        <taxon>Haptophyta</taxon>
        <taxon>Pavlovophyceae</taxon>
        <taxon>Pavlovales</taxon>
        <taxon>Pavlovaceae</taxon>
        <taxon>Diacronema</taxon>
    </lineage>
</organism>